<name>A0A453DP45_AEGTS</name>
<reference evidence="3" key="2">
    <citation type="journal article" date="2017" name="Nat. Plants">
        <title>The Aegilops tauschii genome reveals multiple impacts of transposons.</title>
        <authorList>
            <person name="Zhao G."/>
            <person name="Zou C."/>
            <person name="Li K."/>
            <person name="Wang K."/>
            <person name="Li T."/>
            <person name="Gao L."/>
            <person name="Zhang X."/>
            <person name="Wang H."/>
            <person name="Yang Z."/>
            <person name="Liu X."/>
            <person name="Jiang W."/>
            <person name="Mao L."/>
            <person name="Kong X."/>
            <person name="Jiao Y."/>
            <person name="Jia J."/>
        </authorList>
    </citation>
    <scope>NUCLEOTIDE SEQUENCE [LARGE SCALE GENOMIC DNA]</scope>
    <source>
        <strain evidence="3">cv. AL8/78</strain>
    </source>
</reference>
<reference evidence="2" key="4">
    <citation type="submission" date="2019-03" db="UniProtKB">
        <authorList>
            <consortium name="EnsemblPlants"/>
        </authorList>
    </citation>
    <scope>IDENTIFICATION</scope>
</reference>
<reference evidence="2" key="3">
    <citation type="journal article" date="2017" name="Nature">
        <title>Genome sequence of the progenitor of the wheat D genome Aegilops tauschii.</title>
        <authorList>
            <person name="Luo M.C."/>
            <person name="Gu Y.Q."/>
            <person name="Puiu D."/>
            <person name="Wang H."/>
            <person name="Twardziok S.O."/>
            <person name="Deal K.R."/>
            <person name="Huo N."/>
            <person name="Zhu T."/>
            <person name="Wang L."/>
            <person name="Wang Y."/>
            <person name="McGuire P.E."/>
            <person name="Liu S."/>
            <person name="Long H."/>
            <person name="Ramasamy R.K."/>
            <person name="Rodriguez J.C."/>
            <person name="Van S.L."/>
            <person name="Yuan L."/>
            <person name="Wang Z."/>
            <person name="Xia Z."/>
            <person name="Xiao L."/>
            <person name="Anderson O.D."/>
            <person name="Ouyang S."/>
            <person name="Liang Y."/>
            <person name="Zimin A.V."/>
            <person name="Pertea G."/>
            <person name="Qi P."/>
            <person name="Bennetzen J.L."/>
            <person name="Dai X."/>
            <person name="Dawson M.W."/>
            <person name="Muller H.G."/>
            <person name="Kugler K."/>
            <person name="Rivarola-Duarte L."/>
            <person name="Spannagl M."/>
            <person name="Mayer K.F.X."/>
            <person name="Lu F.H."/>
            <person name="Bevan M.W."/>
            <person name="Leroy P."/>
            <person name="Li P."/>
            <person name="You F.M."/>
            <person name="Sun Q."/>
            <person name="Liu Z."/>
            <person name="Lyons E."/>
            <person name="Wicker T."/>
            <person name="Salzberg S.L."/>
            <person name="Devos K.M."/>
            <person name="Dvorak J."/>
        </authorList>
    </citation>
    <scope>NUCLEOTIDE SEQUENCE [LARGE SCALE GENOMIC DNA]</scope>
    <source>
        <strain evidence="2">cv. AL8/78</strain>
    </source>
</reference>
<feature type="compositionally biased region" description="Basic and acidic residues" evidence="1">
    <location>
        <begin position="36"/>
        <end position="45"/>
    </location>
</feature>
<feature type="compositionally biased region" description="Low complexity" evidence="1">
    <location>
        <begin position="86"/>
        <end position="105"/>
    </location>
</feature>
<keyword evidence="3" id="KW-1185">Reference proteome</keyword>
<organism evidence="2 3">
    <name type="scientific">Aegilops tauschii subsp. strangulata</name>
    <name type="common">Goatgrass</name>
    <dbReference type="NCBI Taxonomy" id="200361"/>
    <lineage>
        <taxon>Eukaryota</taxon>
        <taxon>Viridiplantae</taxon>
        <taxon>Streptophyta</taxon>
        <taxon>Embryophyta</taxon>
        <taxon>Tracheophyta</taxon>
        <taxon>Spermatophyta</taxon>
        <taxon>Magnoliopsida</taxon>
        <taxon>Liliopsida</taxon>
        <taxon>Poales</taxon>
        <taxon>Poaceae</taxon>
        <taxon>BOP clade</taxon>
        <taxon>Pooideae</taxon>
        <taxon>Triticodae</taxon>
        <taxon>Triticeae</taxon>
        <taxon>Triticinae</taxon>
        <taxon>Aegilops</taxon>
    </lineage>
</organism>
<reference evidence="3" key="1">
    <citation type="journal article" date="2014" name="Science">
        <title>Ancient hybridizations among the ancestral genomes of bread wheat.</title>
        <authorList>
            <consortium name="International Wheat Genome Sequencing Consortium,"/>
            <person name="Marcussen T."/>
            <person name="Sandve S.R."/>
            <person name="Heier L."/>
            <person name="Spannagl M."/>
            <person name="Pfeifer M."/>
            <person name="Jakobsen K.S."/>
            <person name="Wulff B.B."/>
            <person name="Steuernagel B."/>
            <person name="Mayer K.F."/>
            <person name="Olsen O.A."/>
        </authorList>
    </citation>
    <scope>NUCLEOTIDE SEQUENCE [LARGE SCALE GENOMIC DNA]</scope>
    <source>
        <strain evidence="3">cv. AL8/78</strain>
    </source>
</reference>
<dbReference type="Proteomes" id="UP000015105">
    <property type="component" value="Chromosome 3D"/>
</dbReference>
<evidence type="ECO:0000256" key="1">
    <source>
        <dbReference type="SAM" id="MobiDB-lite"/>
    </source>
</evidence>
<reference evidence="2" key="5">
    <citation type="journal article" date="2021" name="G3 (Bethesda)">
        <title>Aegilops tauschii genome assembly Aet v5.0 features greater sequence contiguity and improved annotation.</title>
        <authorList>
            <person name="Wang L."/>
            <person name="Zhu T."/>
            <person name="Rodriguez J.C."/>
            <person name="Deal K.R."/>
            <person name="Dubcovsky J."/>
            <person name="McGuire P.E."/>
            <person name="Lux T."/>
            <person name="Spannagl M."/>
            <person name="Mayer K.F.X."/>
            <person name="Baldrich P."/>
            <person name="Meyers B.C."/>
            <person name="Huo N."/>
            <person name="Gu Y.Q."/>
            <person name="Zhou H."/>
            <person name="Devos K.M."/>
            <person name="Bennetzen J.L."/>
            <person name="Unver T."/>
            <person name="Budak H."/>
            <person name="Gulick P.J."/>
            <person name="Galiba G."/>
            <person name="Kalapos B."/>
            <person name="Nelson D.R."/>
            <person name="Li P."/>
            <person name="You F.M."/>
            <person name="Luo M.C."/>
            <person name="Dvorak J."/>
        </authorList>
    </citation>
    <scope>NUCLEOTIDE SEQUENCE [LARGE SCALE GENOMIC DNA]</scope>
    <source>
        <strain evidence="2">cv. AL8/78</strain>
    </source>
</reference>
<proteinExistence type="predicted"/>
<protein>
    <submittedName>
        <fullName evidence="2">Uncharacterized protein</fullName>
    </submittedName>
</protein>
<evidence type="ECO:0000313" key="2">
    <source>
        <dbReference type="EnsemblPlants" id="AET3Gv20020400.8"/>
    </source>
</evidence>
<evidence type="ECO:0000313" key="3">
    <source>
        <dbReference type="Proteomes" id="UP000015105"/>
    </source>
</evidence>
<feature type="region of interest" description="Disordered" evidence="1">
    <location>
        <begin position="1"/>
        <end position="105"/>
    </location>
</feature>
<dbReference type="EnsemblPlants" id="AET3Gv20020400.8">
    <property type="protein sequence ID" value="AET3Gv20020400.8"/>
    <property type="gene ID" value="AET3Gv20020400"/>
</dbReference>
<dbReference type="AlphaFoldDB" id="A0A453DP45"/>
<accession>A0A453DP45</accession>
<dbReference type="Gramene" id="AET3Gv20020400.8">
    <property type="protein sequence ID" value="AET3Gv20020400.8"/>
    <property type="gene ID" value="AET3Gv20020400"/>
</dbReference>
<sequence>PTSLKSSPLFDSLSRLTRDGGGVRRPTSRPGAGTARKTDSRRSGASERSPCFRTTRGRHSASRSQGNSPKKRSAVRSGGLSPSEFAALRSPRPAAAPRRSNPSRP</sequence>